<dbReference type="GO" id="GO:0005886">
    <property type="term" value="C:plasma membrane"/>
    <property type="evidence" value="ECO:0007669"/>
    <property type="project" value="UniProtKB-SubCell"/>
</dbReference>
<accession>A0A833M725</accession>
<proteinExistence type="predicted"/>
<dbReference type="EMBL" id="WBZB01000033">
    <property type="protein sequence ID" value="KAB3529333.1"/>
    <property type="molecule type" value="Genomic_DNA"/>
</dbReference>
<evidence type="ECO:0000313" key="8">
    <source>
        <dbReference type="Proteomes" id="UP000465601"/>
    </source>
</evidence>
<dbReference type="AlphaFoldDB" id="A0A833M725"/>
<gene>
    <name evidence="7" type="ORF">F8153_09490</name>
</gene>
<protein>
    <recommendedName>
        <fullName evidence="9">Oxaloacetate decarboxylase, gamma chain</fullName>
    </recommendedName>
</protein>
<evidence type="ECO:0000256" key="2">
    <source>
        <dbReference type="ARBA" id="ARBA00022475"/>
    </source>
</evidence>
<dbReference type="OrthoDB" id="2088081at2"/>
<dbReference type="Proteomes" id="UP000465601">
    <property type="component" value="Unassembled WGS sequence"/>
</dbReference>
<name>A0A833M725_9FIRM</name>
<evidence type="ECO:0000313" key="7">
    <source>
        <dbReference type="EMBL" id="KAB3529333.1"/>
    </source>
</evidence>
<evidence type="ECO:0008006" key="9">
    <source>
        <dbReference type="Google" id="ProtNLM"/>
    </source>
</evidence>
<sequence>MGLNIMLYGMGTTFSILIIFYFLIKVLAKLFPSSSEK</sequence>
<evidence type="ECO:0000256" key="3">
    <source>
        <dbReference type="ARBA" id="ARBA00022692"/>
    </source>
</evidence>
<keyword evidence="2" id="KW-1003">Cell membrane</keyword>
<comment type="subcellular location">
    <subcellularLocation>
        <location evidence="1">Cell membrane</location>
    </subcellularLocation>
</comment>
<keyword evidence="4 6" id="KW-1133">Transmembrane helix</keyword>
<comment type="caution">
    <text evidence="7">The sequence shown here is derived from an EMBL/GenBank/DDBJ whole genome shotgun (WGS) entry which is preliminary data.</text>
</comment>
<dbReference type="Pfam" id="PF04277">
    <property type="entry name" value="OAD_gamma"/>
    <property type="match status" value="1"/>
</dbReference>
<keyword evidence="3 6" id="KW-0812">Transmembrane</keyword>
<evidence type="ECO:0000256" key="6">
    <source>
        <dbReference type="SAM" id="Phobius"/>
    </source>
</evidence>
<feature type="transmembrane region" description="Helical" evidence="6">
    <location>
        <begin position="6"/>
        <end position="28"/>
    </location>
</feature>
<dbReference type="GO" id="GO:0015081">
    <property type="term" value="F:sodium ion transmembrane transporter activity"/>
    <property type="evidence" value="ECO:0007669"/>
    <property type="project" value="InterPro"/>
</dbReference>
<evidence type="ECO:0000256" key="4">
    <source>
        <dbReference type="ARBA" id="ARBA00022989"/>
    </source>
</evidence>
<keyword evidence="8" id="KW-1185">Reference proteome</keyword>
<evidence type="ECO:0000256" key="5">
    <source>
        <dbReference type="ARBA" id="ARBA00023136"/>
    </source>
</evidence>
<keyword evidence="5 6" id="KW-0472">Membrane</keyword>
<dbReference type="GO" id="GO:0036376">
    <property type="term" value="P:sodium ion export across plasma membrane"/>
    <property type="evidence" value="ECO:0007669"/>
    <property type="project" value="InterPro"/>
</dbReference>
<dbReference type="NCBIfam" id="NF040909">
    <property type="entry name" value="OadG_rel_small"/>
    <property type="match status" value="1"/>
</dbReference>
<organism evidence="7 8">
    <name type="scientific">Alkaliphilus serpentinus</name>
    <dbReference type="NCBI Taxonomy" id="1482731"/>
    <lineage>
        <taxon>Bacteria</taxon>
        <taxon>Bacillati</taxon>
        <taxon>Bacillota</taxon>
        <taxon>Clostridia</taxon>
        <taxon>Peptostreptococcales</taxon>
        <taxon>Natronincolaceae</taxon>
        <taxon>Alkaliphilus</taxon>
    </lineage>
</organism>
<evidence type="ECO:0000256" key="1">
    <source>
        <dbReference type="ARBA" id="ARBA00004236"/>
    </source>
</evidence>
<dbReference type="InterPro" id="IPR005899">
    <property type="entry name" value="Na_pump_deCOase"/>
</dbReference>
<reference evidence="7 8" key="1">
    <citation type="submission" date="2019-10" db="EMBL/GenBank/DDBJ databases">
        <title>Alkaliphilus serpentinus sp. nov. and Alkaliphilus pronyensis sp. nov., two novel anaerobic alkaliphilic species isolated from the serpentinized-hosted hydrothermal field of the Prony Bay (New Caledonia).</title>
        <authorList>
            <person name="Postec A."/>
        </authorList>
    </citation>
    <scope>NUCLEOTIDE SEQUENCE [LARGE SCALE GENOMIC DNA]</scope>
    <source>
        <strain evidence="7 8">LacT</strain>
    </source>
</reference>